<evidence type="ECO:0000256" key="3">
    <source>
        <dbReference type="PROSITE-ProRule" id="PRU00339"/>
    </source>
</evidence>
<proteinExistence type="predicted"/>
<reference evidence="6" key="1">
    <citation type="submission" date="2015-11" db="EMBL/GenBank/DDBJ databases">
        <authorList>
            <person name="Holder M.E."/>
            <person name="Ajami N.J."/>
            <person name="Petrosino J.F."/>
        </authorList>
    </citation>
    <scope>NUCLEOTIDE SEQUENCE [LARGE SCALE GENOMIC DNA]</scope>
    <source>
        <strain evidence="6">F0113</strain>
    </source>
</reference>
<keyword evidence="6" id="KW-1185">Reference proteome</keyword>
<accession>A0A0S2KIC3</accession>
<evidence type="ECO:0000256" key="1">
    <source>
        <dbReference type="ARBA" id="ARBA00022737"/>
    </source>
</evidence>
<keyword evidence="2 3" id="KW-0802">TPR repeat</keyword>
<evidence type="ECO:0000313" key="5">
    <source>
        <dbReference type="EMBL" id="ALO48025.1"/>
    </source>
</evidence>
<dbReference type="PANTHER" id="PTHR44858">
    <property type="entry name" value="TETRATRICOPEPTIDE REPEAT PROTEIN 6"/>
    <property type="match status" value="1"/>
</dbReference>
<feature type="repeat" description="TPR" evidence="3">
    <location>
        <begin position="159"/>
        <end position="192"/>
    </location>
</feature>
<feature type="repeat" description="TPR" evidence="3">
    <location>
        <begin position="227"/>
        <end position="260"/>
    </location>
</feature>
<feature type="repeat" description="TPR" evidence="3">
    <location>
        <begin position="261"/>
        <end position="294"/>
    </location>
</feature>
<sequence length="656" mass="75434">MRKYVILLLLSVVSIGARAQFNTDRLLTSGEIALHYEDYVLSIQYFNQVIALKPYLYQPWLYRGAAKFYLDDFTGAEADATQAIKLNPYIDGIYDLRAIARIRQKKYEQAITDYSEAIRISPANRNYWFNRAVCRMNVKDYQAAHHEVDTIVRRWAKFANAYSLNAELYLQEKDTVQAAKWLDKGLAVDPYDGDAWTTRAYISLARKQWRDADKFLSKALHIKPKAVNSYVNRALARFNYNNLRGAMSDYDMALDLDPNNFLAHYNRGLLRMQLGDDNRAIIDFDYVIKMEPGNVLAIFNRGILHDKTGNLRAAIRDYTAVIDQFPNFWTGLQYRARCYRRLGMTAQAERDEFRIFKAQMDKHVGLQNRWSQTKAKLLRKRSEIDPEKYNQIVVADENTIEHEYKSEYRGRVQNRSVETSPMPMYMLSYFKYANGVKSYQAFDREVETFNNTEKPARHLYVTCNPPQLNEVQTHAFFHSIDSLSALIDAQRSVDRAKPLLLQRAVAYSVMQNYDAAITDLTAYAQIDSTSAMAYYQRGVCLTMISEFNVSQGMNAQLQMARAINDFDTAVKLSPKNAYIYFDRANLYVRQKNYGKAIDDYTTAIALNANLAEAYYNRGLARMQSGDKPGGVTDLSKAGELGLYSAYSIIKKSGSEK</sequence>
<keyword evidence="1" id="KW-0677">Repeat</keyword>
<protein>
    <recommendedName>
        <fullName evidence="7">Tetratricopeptide repeat protein</fullName>
    </recommendedName>
</protein>
<evidence type="ECO:0000313" key="6">
    <source>
        <dbReference type="Proteomes" id="UP000056252"/>
    </source>
</evidence>
<name>A0A0S2KIC3_9BACT</name>
<dbReference type="EMBL" id="CP013195">
    <property type="protein sequence ID" value="ALO48025.1"/>
    <property type="molecule type" value="Genomic_DNA"/>
</dbReference>
<dbReference type="PANTHER" id="PTHR44858:SF1">
    <property type="entry name" value="UDP-N-ACETYLGLUCOSAMINE--PEPTIDE N-ACETYLGLUCOSAMINYLTRANSFERASE SPINDLY-RELATED"/>
    <property type="match status" value="1"/>
</dbReference>
<dbReference type="SUPFAM" id="SSF48452">
    <property type="entry name" value="TPR-like"/>
    <property type="match status" value="2"/>
</dbReference>
<dbReference type="InterPro" id="IPR050498">
    <property type="entry name" value="Ycf3"/>
</dbReference>
<gene>
    <name evidence="5" type="ORF">AS203_02035</name>
</gene>
<feature type="signal peptide" evidence="4">
    <location>
        <begin position="1"/>
        <end position="19"/>
    </location>
</feature>
<evidence type="ECO:0000256" key="4">
    <source>
        <dbReference type="SAM" id="SignalP"/>
    </source>
</evidence>
<dbReference type="RefSeq" id="WP_025066177.1">
    <property type="nucleotide sequence ID" value="NZ_CP013195.1"/>
</dbReference>
<keyword evidence="4" id="KW-0732">Signal</keyword>
<feature type="chain" id="PRO_5006601757" description="Tetratricopeptide repeat protein" evidence="4">
    <location>
        <begin position="20"/>
        <end position="656"/>
    </location>
</feature>
<dbReference type="InterPro" id="IPR011990">
    <property type="entry name" value="TPR-like_helical_dom_sf"/>
</dbReference>
<dbReference type="Gene3D" id="1.25.40.10">
    <property type="entry name" value="Tetratricopeptide repeat domain"/>
    <property type="match status" value="5"/>
</dbReference>
<evidence type="ECO:0008006" key="7">
    <source>
        <dbReference type="Google" id="ProtNLM"/>
    </source>
</evidence>
<organism evidence="5 6">
    <name type="scientific">Hoylesella enoeca</name>
    <dbReference type="NCBI Taxonomy" id="76123"/>
    <lineage>
        <taxon>Bacteria</taxon>
        <taxon>Pseudomonadati</taxon>
        <taxon>Bacteroidota</taxon>
        <taxon>Bacteroidia</taxon>
        <taxon>Bacteroidales</taxon>
        <taxon>Prevotellaceae</taxon>
        <taxon>Hoylesella</taxon>
    </lineage>
</organism>
<dbReference type="AlphaFoldDB" id="A0A0S2KIC3"/>
<dbReference type="STRING" id="76123.AS203_02035"/>
<dbReference type="KEGG" id="peo:AS203_02035"/>
<feature type="repeat" description="TPR" evidence="3">
    <location>
        <begin position="577"/>
        <end position="610"/>
    </location>
</feature>
<dbReference type="Proteomes" id="UP000056252">
    <property type="component" value="Chromosome"/>
</dbReference>
<feature type="repeat" description="TPR" evidence="3">
    <location>
        <begin position="91"/>
        <end position="124"/>
    </location>
</feature>
<evidence type="ECO:0000256" key="2">
    <source>
        <dbReference type="ARBA" id="ARBA00022803"/>
    </source>
</evidence>
<dbReference type="OrthoDB" id="712930at2"/>
<dbReference type="Pfam" id="PF13414">
    <property type="entry name" value="TPR_11"/>
    <property type="match status" value="3"/>
</dbReference>
<dbReference type="PROSITE" id="PS50005">
    <property type="entry name" value="TPR"/>
    <property type="match status" value="5"/>
</dbReference>
<dbReference type="InterPro" id="IPR019734">
    <property type="entry name" value="TPR_rpt"/>
</dbReference>
<dbReference type="SMART" id="SM00028">
    <property type="entry name" value="TPR"/>
    <property type="match status" value="12"/>
</dbReference>
<dbReference type="eggNOG" id="COG0457">
    <property type="taxonomic scope" value="Bacteria"/>
</dbReference>
<dbReference type="Pfam" id="PF13432">
    <property type="entry name" value="TPR_16"/>
    <property type="match status" value="1"/>
</dbReference>